<dbReference type="Proteomes" id="UP001156560">
    <property type="component" value="Chromosome 1"/>
</dbReference>
<evidence type="ECO:0000313" key="9">
    <source>
        <dbReference type="EMBL" id="TXN16088.1"/>
    </source>
</evidence>
<reference evidence="9 13" key="4">
    <citation type="submission" date="2019-08" db="EMBL/GenBank/DDBJ databases">
        <title>Emerging of two pre-pandemic pathogenic O4:KUT lineages of Vibrio parahaemolyticus in coastal eastern China.</title>
        <authorList>
            <person name="Yu H."/>
        </authorList>
    </citation>
    <scope>NUCLEOTIDE SEQUENCE [LARGE SCALE GENOMIC DNA]</scope>
    <source>
        <strain evidence="9 13">HZ17-383</strain>
    </source>
</reference>
<dbReference type="GO" id="GO:0016783">
    <property type="term" value="F:sulfurtransferase activity"/>
    <property type="evidence" value="ECO:0007669"/>
    <property type="project" value="InterPro"/>
</dbReference>
<evidence type="ECO:0000313" key="11">
    <source>
        <dbReference type="EMBL" id="WAT91688.1"/>
    </source>
</evidence>
<dbReference type="InterPro" id="IPR003786">
    <property type="entry name" value="FdhD"/>
</dbReference>
<dbReference type="EMBL" id="CP114194">
    <property type="protein sequence ID" value="WAT91688.1"/>
    <property type="molecule type" value="Genomic_DNA"/>
</dbReference>
<dbReference type="Proteomes" id="UP000464718">
    <property type="component" value="Chromosome i"/>
</dbReference>
<dbReference type="Proteomes" id="UP000726777">
    <property type="component" value="Unassembled WGS sequence"/>
</dbReference>
<dbReference type="EMBL" id="CP097355">
    <property type="protein sequence ID" value="UYV25039.1"/>
    <property type="molecule type" value="Genomic_DNA"/>
</dbReference>
<dbReference type="AlphaFoldDB" id="A0A072H135"/>
<evidence type="ECO:0000313" key="13">
    <source>
        <dbReference type="Proteomes" id="UP000321504"/>
    </source>
</evidence>
<organism evidence="5 16">
    <name type="scientific">Vibrio parahaemolyticus</name>
    <dbReference type="NCBI Taxonomy" id="670"/>
    <lineage>
        <taxon>Bacteria</taxon>
        <taxon>Pseudomonadati</taxon>
        <taxon>Pseudomonadota</taxon>
        <taxon>Gammaproteobacteria</taxon>
        <taxon>Vibrionales</taxon>
        <taxon>Vibrionaceae</taxon>
        <taxon>Vibrio</taxon>
    </lineage>
</organism>
<dbReference type="Pfam" id="PF02634">
    <property type="entry name" value="FdhD-NarQ"/>
    <property type="match status" value="1"/>
</dbReference>
<feature type="active site" description="Cysteine persulfide intermediate" evidence="1">
    <location>
        <position position="114"/>
    </location>
</feature>
<evidence type="ECO:0000313" key="14">
    <source>
        <dbReference type="Proteomes" id="UP000464718"/>
    </source>
</evidence>
<dbReference type="PANTHER" id="PTHR30592:SF4">
    <property type="entry name" value="SULFUR CARRIER PROTEIN FDHD"/>
    <property type="match status" value="1"/>
</dbReference>
<comment type="subcellular location">
    <subcellularLocation>
        <location evidence="1">Cytoplasm</location>
    </subcellularLocation>
</comment>
<dbReference type="Proteomes" id="UP000518904">
    <property type="component" value="Unassembled WGS sequence"/>
</dbReference>
<evidence type="ECO:0000313" key="3">
    <source>
        <dbReference type="EMBL" id="MCC3806201.1"/>
    </source>
</evidence>
<evidence type="ECO:0000313" key="7">
    <source>
        <dbReference type="EMBL" id="OQK04639.1"/>
    </source>
</evidence>
<dbReference type="EMBL" id="CP034298">
    <property type="protein sequence ID" value="QHH09325.1"/>
    <property type="molecule type" value="Genomic_DNA"/>
</dbReference>
<proteinExistence type="inferred from homology"/>
<dbReference type="PIRSF" id="PIRSF015626">
    <property type="entry name" value="FdhD"/>
    <property type="match status" value="1"/>
</dbReference>
<dbReference type="SUPFAM" id="SSF53927">
    <property type="entry name" value="Cytidine deaminase-like"/>
    <property type="match status" value="1"/>
</dbReference>
<evidence type="ECO:0000313" key="12">
    <source>
        <dbReference type="Proteomes" id="UP000191946"/>
    </source>
</evidence>
<dbReference type="EMBL" id="JACVHL010000013">
    <property type="protein sequence ID" value="MCC3806201.1"/>
    <property type="molecule type" value="Genomic_DNA"/>
</dbReference>
<comment type="function">
    <text evidence="1">Required for formate dehydrogenase (FDH) activity. Acts as a sulfur carrier protein that transfers sulfur from IscS to the molybdenum cofactor prior to its insertion into FDH.</text>
</comment>
<keyword evidence="12" id="KW-1185">Reference proteome</keyword>
<dbReference type="Gene3D" id="3.40.140.10">
    <property type="entry name" value="Cytidine Deaminase, domain 2"/>
    <property type="match status" value="1"/>
</dbReference>
<dbReference type="Proteomes" id="UP000856022">
    <property type="component" value="Unassembled WGS sequence"/>
</dbReference>
<reference evidence="2" key="5">
    <citation type="submission" date="2019-12" db="EMBL/GenBank/DDBJ databases">
        <authorList>
            <consortium name="NCBI Pathogen Detection Project"/>
        </authorList>
    </citation>
    <scope>NUCLEOTIDE SEQUENCE</scope>
    <source>
        <strain evidence="2">1930</strain>
    </source>
</reference>
<evidence type="ECO:0000313" key="5">
    <source>
        <dbReference type="EMBL" id="NMU30096.1"/>
    </source>
</evidence>
<evidence type="ECO:0000256" key="1">
    <source>
        <dbReference type="HAMAP-Rule" id="MF_00187"/>
    </source>
</evidence>
<dbReference type="Proteomes" id="UP000191946">
    <property type="component" value="Unassembled WGS sequence"/>
</dbReference>
<dbReference type="EMBL" id="DACQKT010000006">
    <property type="protein sequence ID" value="HAS6678053.1"/>
    <property type="molecule type" value="Genomic_DNA"/>
</dbReference>
<dbReference type="Gene3D" id="3.10.20.10">
    <property type="match status" value="1"/>
</dbReference>
<reference evidence="15 16" key="6">
    <citation type="submission" date="2020-04" db="EMBL/GenBank/DDBJ databases">
        <title>Whole-genome sequencing of Vibrio spp. from China reveals different genetic environments of blaCTX-M-14 among diverse lineages.</title>
        <authorList>
            <person name="Zheng Z."/>
            <person name="Ye L."/>
            <person name="Chen S."/>
        </authorList>
    </citation>
    <scope>NUCLEOTIDE SEQUENCE [LARGE SCALE GENOMIC DNA]</scope>
    <source>
        <strain evidence="6 15">Vb0551</strain>
        <strain evidence="5 16">Vb0574</strain>
    </source>
</reference>
<evidence type="ECO:0000313" key="2">
    <source>
        <dbReference type="EMBL" id="HAS6678053.1"/>
    </source>
</evidence>
<reference evidence="4" key="10">
    <citation type="submission" date="2023-06" db="EMBL/GenBank/DDBJ databases">
        <title>Genomic Diversity of Vibrio spp. and Metagenomic Analysis of Pathogens in Florida Gulf Coastal Waters Following Hurricane Ian.</title>
        <authorList>
            <person name="Brumfield K.D."/>
        </authorList>
    </citation>
    <scope>NUCLEOTIDE SEQUENCE</scope>
    <source>
        <strain evidence="4">WBS2B-138</strain>
    </source>
</reference>
<dbReference type="Proteomes" id="UP001163036">
    <property type="component" value="Chromosome 1"/>
</dbReference>
<dbReference type="EMBL" id="JABCLB010002834">
    <property type="protein sequence ID" value="NMU87903.1"/>
    <property type="molecule type" value="Genomic_DNA"/>
</dbReference>
<dbReference type="EMBL" id="LHQV01000002">
    <property type="protein sequence ID" value="OQK04639.1"/>
    <property type="molecule type" value="Genomic_DNA"/>
</dbReference>
<dbReference type="EMBL" id="VRMQ01000002">
    <property type="protein sequence ID" value="TXN16088.1"/>
    <property type="molecule type" value="Genomic_DNA"/>
</dbReference>
<keyword evidence="1" id="KW-0501">Molybdenum cofactor biosynthesis</keyword>
<evidence type="ECO:0000313" key="16">
    <source>
        <dbReference type="Proteomes" id="UP000555836"/>
    </source>
</evidence>
<dbReference type="InterPro" id="IPR016193">
    <property type="entry name" value="Cytidine_deaminase-like"/>
</dbReference>
<sequence>MLKPNIIKTSENPLQTIEVDVYDEYGEKLTKQIACERPLTVMLNWKEVVTLMTLGSRPEALVLGYLKNQSFLSDPAAIESVIIDWETHSAAVITKENTEHLEGALKKKTVTSGCGQGTMYGNVMKQLENYQVPQVPLKQSEIYSALEALTHYNDTYKKAGAVHGCAVCKGNEVLSFVEDVGRHNAVDTLAGEMWLKEETGEDKIFYTTGRLTSEMVIKVAQMGIPVLLSRSGVTQMGLDLAKQFGITTIARAKGLRFQVFTGADKIEFDVKGESASR</sequence>
<reference evidence="7 12" key="1">
    <citation type="submission" date="2015-08" db="EMBL/GenBank/DDBJ databases">
        <title>Draft Genome Sequences of Vibrio parahaemolyticus Strains.</title>
        <authorList>
            <person name="Gonzalez-Escalona N."/>
            <person name="DePaola A."/>
        </authorList>
    </citation>
    <scope>NUCLEOTIDE SEQUENCE [LARGE SCALE GENOMIC DNA]</scope>
    <source>
        <strain evidence="7 12">CFSAN001621</strain>
    </source>
</reference>
<evidence type="ECO:0000313" key="15">
    <source>
        <dbReference type="Proteomes" id="UP000518904"/>
    </source>
</evidence>
<protein>
    <recommendedName>
        <fullName evidence="1">Sulfur carrier protein FdhD</fullName>
    </recommendedName>
</protein>
<reference evidence="8 14" key="3">
    <citation type="submission" date="2018-12" db="EMBL/GenBank/DDBJ databases">
        <title>Genomic insights into the evolutionary origins and pathogenicity of five Vibrio parahaemolyticus strains isolated from the shrimp with acute hepatopancreatic necrosis disease (AHPND).</title>
        <authorList>
            <person name="Yang Q."/>
            <person name="Dong X."/>
            <person name="Xie G."/>
            <person name="Fu S."/>
            <person name="Zou P."/>
            <person name="Sun J."/>
            <person name="Wang Y."/>
            <person name="Huang J."/>
        </authorList>
    </citation>
    <scope>NUCLEOTIDE SEQUENCE [LARGE SCALE GENOMIC DNA]</scope>
    <source>
        <strain evidence="8 14">20160303005-1</strain>
    </source>
</reference>
<gene>
    <name evidence="1" type="primary">fdhD</name>
    <name evidence="7" type="ORF">AKG60_00965</name>
    <name evidence="8" type="ORF">EHC69_08030</name>
    <name evidence="9" type="ORF">FVP01_08960</name>
    <name evidence="6" type="ORF">HKB16_34205</name>
    <name evidence="5" type="ORF">HKB21_31290</name>
    <name evidence="2" type="ORF">I7278_14650</name>
    <name evidence="3" type="ORF">IB292_14200</name>
    <name evidence="10" type="ORF">M5598_07990</name>
    <name evidence="11" type="ORF">O1Q84_07660</name>
    <name evidence="4" type="ORF">QX249_04420</name>
</gene>
<reference evidence="10" key="8">
    <citation type="submission" date="2022-05" db="EMBL/GenBank/DDBJ databases">
        <title>Megaplasmid of Vibrio parahaemolyticus.</title>
        <authorList>
            <person name="Strauch E."/>
            <person name="Borowiak M."/>
        </authorList>
    </citation>
    <scope>NUCLEOTIDE SEQUENCE</scope>
    <source>
        <strain evidence="10">16-VB00198</strain>
    </source>
</reference>
<dbReference type="PANTHER" id="PTHR30592">
    <property type="entry name" value="FORMATE DEHYDROGENASE"/>
    <property type="match status" value="1"/>
</dbReference>
<dbReference type="EMBL" id="JABCLD010002361">
    <property type="protein sequence ID" value="NMU30096.1"/>
    <property type="molecule type" value="Genomic_DNA"/>
</dbReference>
<reference evidence="2" key="2">
    <citation type="journal article" date="2018" name="Genome Biol.">
        <title>SKESA: strategic k-mer extension for scrupulous assemblies.</title>
        <authorList>
            <person name="Souvorov A."/>
            <person name="Agarwala R."/>
            <person name="Lipman D.J."/>
        </authorList>
    </citation>
    <scope>NUCLEOTIDE SEQUENCE</scope>
    <source>
        <strain evidence="2">1930</strain>
    </source>
</reference>
<evidence type="ECO:0000313" key="8">
    <source>
        <dbReference type="EMBL" id="QHH09325.1"/>
    </source>
</evidence>
<evidence type="ECO:0000313" key="10">
    <source>
        <dbReference type="EMBL" id="UYV25039.1"/>
    </source>
</evidence>
<dbReference type="EMBL" id="JAUHGG010000001">
    <property type="protein sequence ID" value="MDS1819886.1"/>
    <property type="molecule type" value="Genomic_DNA"/>
</dbReference>
<dbReference type="GeneID" id="45027708"/>
<evidence type="ECO:0000313" key="4">
    <source>
        <dbReference type="EMBL" id="MDS1819886.1"/>
    </source>
</evidence>
<dbReference type="GO" id="GO:0097163">
    <property type="term" value="F:sulfur carrier activity"/>
    <property type="evidence" value="ECO:0007669"/>
    <property type="project" value="UniProtKB-UniRule"/>
</dbReference>
<keyword evidence="1" id="KW-0963">Cytoplasm</keyword>
<dbReference type="GO" id="GO:0005737">
    <property type="term" value="C:cytoplasm"/>
    <property type="evidence" value="ECO:0007669"/>
    <property type="project" value="UniProtKB-SubCell"/>
</dbReference>
<comment type="caution">
    <text evidence="1">Lacks conserved residue(s) required for the propagation of feature annotation.</text>
</comment>
<accession>A0A072H135</accession>
<reference evidence="3" key="7">
    <citation type="submission" date="2020-09" db="EMBL/GenBank/DDBJ databases">
        <title>Genome sequence of Vibrio parahaemolyticus isolates.</title>
        <authorList>
            <person name="Hammerl J.A."/>
            <person name="Strauch E."/>
        </authorList>
    </citation>
    <scope>NUCLEOTIDE SEQUENCE</scope>
    <source>
        <strain evidence="3">17-VB00146</strain>
    </source>
</reference>
<dbReference type="Proteomes" id="UP000321504">
    <property type="component" value="Unassembled WGS sequence"/>
</dbReference>
<reference evidence="11" key="9">
    <citation type="submission" date="2022-12" db="EMBL/GenBank/DDBJ databases">
        <title>Vibrio parahaemolyticus become highly virulent by producing novel Tc toxins.</title>
        <authorList>
            <person name="Yang F."/>
            <person name="You Y."/>
            <person name="Lai Q."/>
            <person name="Xu L."/>
            <person name="Li F."/>
        </authorList>
    </citation>
    <scope>NUCLEOTIDE SEQUENCE</scope>
    <source>
        <strain evidence="11">Vp-HL-202005</strain>
    </source>
</reference>
<name>A0A072H135_VIBPH</name>
<keyword evidence="5" id="KW-0808">Transferase</keyword>
<comment type="similarity">
    <text evidence="1">Belongs to the FdhD family.</text>
</comment>
<evidence type="ECO:0000313" key="6">
    <source>
        <dbReference type="EMBL" id="NMU87903.1"/>
    </source>
</evidence>
<dbReference type="Proteomes" id="UP001253193">
    <property type="component" value="Unassembled WGS sequence"/>
</dbReference>
<dbReference type="GO" id="GO:0006777">
    <property type="term" value="P:Mo-molybdopterin cofactor biosynthetic process"/>
    <property type="evidence" value="ECO:0007669"/>
    <property type="project" value="UniProtKB-UniRule"/>
</dbReference>
<dbReference type="RefSeq" id="WP_005396179.1">
    <property type="nucleotide sequence ID" value="NZ_CABMHD010000004.1"/>
</dbReference>
<dbReference type="HAMAP" id="MF_00187">
    <property type="entry name" value="FdhD"/>
    <property type="match status" value="1"/>
</dbReference>
<dbReference type="Proteomes" id="UP000555836">
    <property type="component" value="Unassembled WGS sequence"/>
</dbReference>